<proteinExistence type="predicted"/>
<evidence type="ECO:0000313" key="2">
    <source>
        <dbReference type="EMBL" id="PSG88190.1"/>
    </source>
</evidence>
<dbReference type="EMBL" id="PXOQ01000009">
    <property type="protein sequence ID" value="PSG88190.1"/>
    <property type="molecule type" value="Genomic_DNA"/>
</dbReference>
<dbReference type="GO" id="GO:0003677">
    <property type="term" value="F:DNA binding"/>
    <property type="evidence" value="ECO:0007669"/>
    <property type="project" value="InterPro"/>
</dbReference>
<dbReference type="InterPro" id="IPR010982">
    <property type="entry name" value="Lambda_DNA-bd_dom_sf"/>
</dbReference>
<protein>
    <submittedName>
        <fullName evidence="2">XRE family transcriptional regulator</fullName>
    </submittedName>
</protein>
<feature type="domain" description="HTH cro/C1-type" evidence="1">
    <location>
        <begin position="32"/>
        <end position="66"/>
    </location>
</feature>
<dbReference type="Pfam" id="PF01381">
    <property type="entry name" value="HTH_3"/>
    <property type="match status" value="1"/>
</dbReference>
<dbReference type="Proteomes" id="UP000238426">
    <property type="component" value="Unassembled WGS sequence"/>
</dbReference>
<accession>A0A2T1N8J6</accession>
<sequence length="111" mass="12292">MNSELNTSLLAGMLKAKRGSTGLRVTASEIGDISSATLSRIEQGKLPDVETFIKICKWLEVTTETFIVSNSESKSVSSKDKILAHLRADRELDPDTMNMLTKVIDMAYNRK</sequence>
<organism evidence="2 3">
    <name type="scientific">Aurantibacter aestuarii</name>
    <dbReference type="NCBI Taxonomy" id="1266046"/>
    <lineage>
        <taxon>Bacteria</taxon>
        <taxon>Pseudomonadati</taxon>
        <taxon>Bacteroidota</taxon>
        <taxon>Flavobacteriia</taxon>
        <taxon>Flavobacteriales</taxon>
        <taxon>Flavobacteriaceae</taxon>
        <taxon>Aurantibacter</taxon>
    </lineage>
</organism>
<evidence type="ECO:0000313" key="3">
    <source>
        <dbReference type="Proteomes" id="UP000238426"/>
    </source>
</evidence>
<evidence type="ECO:0000259" key="1">
    <source>
        <dbReference type="PROSITE" id="PS50943"/>
    </source>
</evidence>
<dbReference type="SUPFAM" id="SSF47413">
    <property type="entry name" value="lambda repressor-like DNA-binding domains"/>
    <property type="match status" value="1"/>
</dbReference>
<gene>
    <name evidence="2" type="ORF">C7H52_07750</name>
</gene>
<dbReference type="AlphaFoldDB" id="A0A2T1N8J6"/>
<comment type="caution">
    <text evidence="2">The sequence shown here is derived from an EMBL/GenBank/DDBJ whole genome shotgun (WGS) entry which is preliminary data.</text>
</comment>
<reference evidence="2 3" key="1">
    <citation type="submission" date="2018-03" db="EMBL/GenBank/DDBJ databases">
        <title>Mesoflavibacter sp. HG37 and Mesoflavibacter sp. HG96 sp.nov., two marine bacteria isolated from seawater of Western Pacific Ocean.</title>
        <authorList>
            <person name="Cheng H."/>
            <person name="Wu Y.-H."/>
            <person name="Guo L.-L."/>
            <person name="Xu X.-W."/>
        </authorList>
    </citation>
    <scope>NUCLEOTIDE SEQUENCE [LARGE SCALE GENOMIC DNA]</scope>
    <source>
        <strain evidence="2 3">KCTC 32269</strain>
    </source>
</reference>
<dbReference type="PROSITE" id="PS50943">
    <property type="entry name" value="HTH_CROC1"/>
    <property type="match status" value="1"/>
</dbReference>
<dbReference type="RefSeq" id="WP_106463330.1">
    <property type="nucleotide sequence ID" value="NZ_PXOQ01000009.1"/>
</dbReference>
<dbReference type="Gene3D" id="1.10.260.40">
    <property type="entry name" value="lambda repressor-like DNA-binding domains"/>
    <property type="match status" value="1"/>
</dbReference>
<dbReference type="CDD" id="cd00093">
    <property type="entry name" value="HTH_XRE"/>
    <property type="match status" value="1"/>
</dbReference>
<keyword evidence="3" id="KW-1185">Reference proteome</keyword>
<dbReference type="InterPro" id="IPR001387">
    <property type="entry name" value="Cro/C1-type_HTH"/>
</dbReference>
<name>A0A2T1N8J6_9FLAO</name>